<dbReference type="EMBL" id="CP022601">
    <property type="protein sequence ID" value="AXJ12547.1"/>
    <property type="molecule type" value="Genomic_DNA"/>
</dbReference>
<sequence>MANKTFFGTTEILHNMTYEAISVTVDKTTTETVTENGRKIVKAGTLLAGDGASIFDDRSKKVKANATTPDGVLLYDVDVTDGDAQASLVYRGTLRADKVNGGTVSSEIKTALPHIQFVKGA</sequence>
<evidence type="ECO:0000313" key="1">
    <source>
        <dbReference type="EMBL" id="AXJ12547.1"/>
    </source>
</evidence>
<organism evidence="1 2">
    <name type="scientific">Streptococcus pluranimalium</name>
    <dbReference type="NCBI Taxonomy" id="82348"/>
    <lineage>
        <taxon>Bacteria</taxon>
        <taxon>Bacillati</taxon>
        <taxon>Bacillota</taxon>
        <taxon>Bacilli</taxon>
        <taxon>Lactobacillales</taxon>
        <taxon>Streptococcaceae</taxon>
        <taxon>Streptococcus</taxon>
    </lineage>
</organism>
<name>A0A345VIJ5_9STRE</name>
<gene>
    <name evidence="1" type="ORF">Sp14A_06180</name>
</gene>
<evidence type="ECO:0008006" key="3">
    <source>
        <dbReference type="Google" id="ProtNLM"/>
    </source>
</evidence>
<proteinExistence type="predicted"/>
<accession>A0A345VIJ5</accession>
<dbReference type="Proteomes" id="UP000255411">
    <property type="component" value="Chromosome"/>
</dbReference>
<reference evidence="1 2" key="1">
    <citation type="submission" date="2017-07" db="EMBL/GenBank/DDBJ databases">
        <title>Streptococcus pluranimalium as cause of bovine abortion.</title>
        <authorList>
            <person name="Rodriguez Campos S."/>
            <person name="Gobeli Brawand S."/>
            <person name="Brodard I."/>
            <person name="Rychener L."/>
            <person name="Perreten V."/>
        </authorList>
    </citation>
    <scope>NUCLEOTIDE SEQUENCE [LARGE SCALE GENOMIC DNA]</scope>
    <source>
        <strain evidence="1 2">14A0014</strain>
    </source>
</reference>
<protein>
    <recommendedName>
        <fullName evidence="3">Head decoration protein</fullName>
    </recommendedName>
</protein>
<dbReference type="RefSeq" id="WP_115129850.1">
    <property type="nucleotide sequence ID" value="NZ_CP022601.1"/>
</dbReference>
<dbReference type="AlphaFoldDB" id="A0A345VIJ5"/>
<evidence type="ECO:0000313" key="2">
    <source>
        <dbReference type="Proteomes" id="UP000255411"/>
    </source>
</evidence>